<dbReference type="EMBL" id="GBRH01266285">
    <property type="protein sequence ID" value="JAD31610.1"/>
    <property type="molecule type" value="Transcribed_RNA"/>
</dbReference>
<evidence type="ECO:0000313" key="1">
    <source>
        <dbReference type="EMBL" id="JAD31610.1"/>
    </source>
</evidence>
<sequence>MATQRILTVQMLLFKINKFLLS</sequence>
<proteinExistence type="predicted"/>
<reference evidence="1" key="2">
    <citation type="journal article" date="2015" name="Data Brief">
        <title>Shoot transcriptome of the giant reed, Arundo donax.</title>
        <authorList>
            <person name="Barrero R.A."/>
            <person name="Guerrero F.D."/>
            <person name="Moolhuijzen P."/>
            <person name="Goolsby J.A."/>
            <person name="Tidwell J."/>
            <person name="Bellgard S.E."/>
            <person name="Bellgard M.I."/>
        </authorList>
    </citation>
    <scope>NUCLEOTIDE SEQUENCE</scope>
    <source>
        <tissue evidence="1">Shoot tissue taken approximately 20 cm above the soil surface</tissue>
    </source>
</reference>
<name>A0A0A8Z4F4_ARUDO</name>
<dbReference type="AlphaFoldDB" id="A0A0A8Z4F4"/>
<accession>A0A0A8Z4F4</accession>
<protein>
    <submittedName>
        <fullName evidence="1">Uncharacterized protein</fullName>
    </submittedName>
</protein>
<reference evidence="1" key="1">
    <citation type="submission" date="2014-09" db="EMBL/GenBank/DDBJ databases">
        <authorList>
            <person name="Magalhaes I.L.F."/>
            <person name="Oliveira U."/>
            <person name="Santos F.R."/>
            <person name="Vidigal T.H.D.A."/>
            <person name="Brescovit A.D."/>
            <person name="Santos A.J."/>
        </authorList>
    </citation>
    <scope>NUCLEOTIDE SEQUENCE</scope>
    <source>
        <tissue evidence="1">Shoot tissue taken approximately 20 cm above the soil surface</tissue>
    </source>
</reference>
<organism evidence="1">
    <name type="scientific">Arundo donax</name>
    <name type="common">Giant reed</name>
    <name type="synonym">Donax arundinaceus</name>
    <dbReference type="NCBI Taxonomy" id="35708"/>
    <lineage>
        <taxon>Eukaryota</taxon>
        <taxon>Viridiplantae</taxon>
        <taxon>Streptophyta</taxon>
        <taxon>Embryophyta</taxon>
        <taxon>Tracheophyta</taxon>
        <taxon>Spermatophyta</taxon>
        <taxon>Magnoliopsida</taxon>
        <taxon>Liliopsida</taxon>
        <taxon>Poales</taxon>
        <taxon>Poaceae</taxon>
        <taxon>PACMAD clade</taxon>
        <taxon>Arundinoideae</taxon>
        <taxon>Arundineae</taxon>
        <taxon>Arundo</taxon>
    </lineage>
</organism>